<accession>A0ABV0PT12</accession>
<gene>
    <name evidence="2" type="ORF">GOODEAATRI_028868</name>
</gene>
<feature type="region of interest" description="Disordered" evidence="1">
    <location>
        <begin position="1"/>
        <end position="70"/>
    </location>
</feature>
<dbReference type="Proteomes" id="UP001476798">
    <property type="component" value="Unassembled WGS sequence"/>
</dbReference>
<proteinExistence type="predicted"/>
<comment type="caution">
    <text evidence="2">The sequence shown here is derived from an EMBL/GenBank/DDBJ whole genome shotgun (WGS) entry which is preliminary data.</text>
</comment>
<evidence type="ECO:0000313" key="2">
    <source>
        <dbReference type="EMBL" id="MEQ2186477.1"/>
    </source>
</evidence>
<organism evidence="2 3">
    <name type="scientific">Goodea atripinnis</name>
    <dbReference type="NCBI Taxonomy" id="208336"/>
    <lineage>
        <taxon>Eukaryota</taxon>
        <taxon>Metazoa</taxon>
        <taxon>Chordata</taxon>
        <taxon>Craniata</taxon>
        <taxon>Vertebrata</taxon>
        <taxon>Euteleostomi</taxon>
        <taxon>Actinopterygii</taxon>
        <taxon>Neopterygii</taxon>
        <taxon>Teleostei</taxon>
        <taxon>Neoteleostei</taxon>
        <taxon>Acanthomorphata</taxon>
        <taxon>Ovalentaria</taxon>
        <taxon>Atherinomorphae</taxon>
        <taxon>Cyprinodontiformes</taxon>
        <taxon>Goodeidae</taxon>
        <taxon>Goodea</taxon>
    </lineage>
</organism>
<name>A0ABV0PT12_9TELE</name>
<sequence>LPSSESSGLFSGGWTGQINGDGSKARADEGGSNNMAHLPPENYTQCQVNLPKSIREDQAPSSDAEHYNTSAPSCVYPRTSSVNPTIVLLQHNRGTLCCGILIFTEIASYYDHE</sequence>
<keyword evidence="3" id="KW-1185">Reference proteome</keyword>
<protein>
    <submittedName>
        <fullName evidence="2">Uncharacterized protein</fullName>
    </submittedName>
</protein>
<feature type="compositionally biased region" description="Basic and acidic residues" evidence="1">
    <location>
        <begin position="53"/>
        <end position="66"/>
    </location>
</feature>
<evidence type="ECO:0000256" key="1">
    <source>
        <dbReference type="SAM" id="MobiDB-lite"/>
    </source>
</evidence>
<evidence type="ECO:0000313" key="3">
    <source>
        <dbReference type="Proteomes" id="UP001476798"/>
    </source>
</evidence>
<reference evidence="2 3" key="1">
    <citation type="submission" date="2021-06" db="EMBL/GenBank/DDBJ databases">
        <authorList>
            <person name="Palmer J.M."/>
        </authorList>
    </citation>
    <scope>NUCLEOTIDE SEQUENCE [LARGE SCALE GENOMIC DNA]</scope>
    <source>
        <strain evidence="2 3">GA_2019</strain>
        <tissue evidence="2">Muscle</tissue>
    </source>
</reference>
<feature type="non-terminal residue" evidence="2">
    <location>
        <position position="1"/>
    </location>
</feature>
<dbReference type="EMBL" id="JAHRIO010084076">
    <property type="protein sequence ID" value="MEQ2186477.1"/>
    <property type="molecule type" value="Genomic_DNA"/>
</dbReference>